<dbReference type="STRING" id="4955.A0A1G4M765"/>
<dbReference type="PANTHER" id="PTHR11060:SF0">
    <property type="entry name" value="PROTEIN MEMO1"/>
    <property type="match status" value="1"/>
</dbReference>
<reference evidence="2 3" key="1">
    <citation type="submission" date="2016-03" db="EMBL/GenBank/DDBJ databases">
        <authorList>
            <person name="Devillers H."/>
        </authorList>
    </citation>
    <scope>NUCLEOTIDE SEQUENCE [LARGE SCALE GENOMIC DNA]</scope>
    <source>
        <strain evidence="2">CBS 6772</strain>
    </source>
</reference>
<dbReference type="NCBIfam" id="TIGR04336">
    <property type="entry name" value="AmmeMemoSam_B"/>
    <property type="match status" value="1"/>
</dbReference>
<sequence>MSVRPATHAGTWYSSNASKLASQLQQYLLHSQVVPRARIIISPHAGYTYCGSTMGKAYGTLDLQNIKRIFILGPSHHVYFRNKALVSQFDEVETPLGNILVDTEVAKQLIKHEEFEPMDAEMDCDEHSLEMQYSMLYETLRLRQIDIKQARIVPIMISHNSTRIDYALGKTLSKYASDESSAFIISSDFCHWGRRFNYTGYVGDKSEIEEALKDDTEIESLTARSKLSHHQIPIWKSIELLDKFAMELLSQSEPHDKYELWKQYLEVTGNTICGEKPIGVILCALSYLKAVNGKFSWPGYSQSSQVSNVMESSVSYAAGFCSI</sequence>
<dbReference type="PANTHER" id="PTHR11060">
    <property type="entry name" value="PROTEIN MEMO1"/>
    <property type="match status" value="1"/>
</dbReference>
<dbReference type="Proteomes" id="UP000190831">
    <property type="component" value="Chromosome A"/>
</dbReference>
<dbReference type="AlphaFoldDB" id="A0A1G4M765"/>
<dbReference type="OMA" id="MHLPYIH"/>
<gene>
    <name evidence="2" type="ORF">LAFE_0A07074G</name>
</gene>
<protein>
    <submittedName>
        <fullName evidence="2">LAFE_0A07074g1_1</fullName>
    </submittedName>
</protein>
<evidence type="ECO:0000256" key="1">
    <source>
        <dbReference type="ARBA" id="ARBA00006315"/>
    </source>
</evidence>
<name>A0A1G4M765_LACFM</name>
<dbReference type="InterPro" id="IPR002737">
    <property type="entry name" value="MEMO1_fam"/>
</dbReference>
<dbReference type="OrthoDB" id="417112at2759"/>
<dbReference type="HAMAP" id="MF_00055">
    <property type="entry name" value="MEMO1"/>
    <property type="match status" value="1"/>
</dbReference>
<accession>A0A1G4M765</accession>
<dbReference type="Gene3D" id="3.40.830.10">
    <property type="entry name" value="LigB-like"/>
    <property type="match status" value="1"/>
</dbReference>
<dbReference type="EMBL" id="LT598487">
    <property type="protein sequence ID" value="SCV99614.1"/>
    <property type="molecule type" value="Genomic_DNA"/>
</dbReference>
<organism evidence="2 3">
    <name type="scientific">Lachancea fermentati</name>
    <name type="common">Zygosaccharomyces fermentati</name>
    <dbReference type="NCBI Taxonomy" id="4955"/>
    <lineage>
        <taxon>Eukaryota</taxon>
        <taxon>Fungi</taxon>
        <taxon>Dikarya</taxon>
        <taxon>Ascomycota</taxon>
        <taxon>Saccharomycotina</taxon>
        <taxon>Saccharomycetes</taxon>
        <taxon>Saccharomycetales</taxon>
        <taxon>Saccharomycetaceae</taxon>
        <taxon>Lachancea</taxon>
    </lineage>
</organism>
<dbReference type="Pfam" id="PF01875">
    <property type="entry name" value="Memo"/>
    <property type="match status" value="1"/>
</dbReference>
<comment type="similarity">
    <text evidence="1">Belongs to the MEMO1 family.</text>
</comment>
<evidence type="ECO:0000313" key="2">
    <source>
        <dbReference type="EMBL" id="SCV99614.1"/>
    </source>
</evidence>
<proteinExistence type="inferred from homology"/>
<dbReference type="CDD" id="cd07361">
    <property type="entry name" value="MEMO_like"/>
    <property type="match status" value="1"/>
</dbReference>
<evidence type="ECO:0000313" key="3">
    <source>
        <dbReference type="Proteomes" id="UP000190831"/>
    </source>
</evidence>
<keyword evidence="3" id="KW-1185">Reference proteome</keyword>